<evidence type="ECO:0000256" key="15">
    <source>
        <dbReference type="RuleBase" id="RU362098"/>
    </source>
</evidence>
<evidence type="ECO:0000256" key="13">
    <source>
        <dbReference type="PIRSR" id="PIRSR603373-1"/>
    </source>
</evidence>
<evidence type="ECO:0000256" key="9">
    <source>
        <dbReference type="ARBA" id="ARBA00023065"/>
    </source>
</evidence>
<dbReference type="GO" id="GO:0015093">
    <property type="term" value="F:ferrous iron transmembrane transporter activity"/>
    <property type="evidence" value="ECO:0007669"/>
    <property type="project" value="UniProtKB-UniRule"/>
</dbReference>
<evidence type="ECO:0000256" key="11">
    <source>
        <dbReference type="ARBA" id="ARBA00023136"/>
    </source>
</evidence>
<dbReference type="InterPro" id="IPR027417">
    <property type="entry name" value="P-loop_NTPase"/>
</dbReference>
<keyword evidence="18" id="KW-1185">Reference proteome</keyword>
<accession>A0A514CFI3</accession>
<comment type="function">
    <text evidence="15">Probable transporter of a GTP-driven Fe(2+) uptake system.</text>
</comment>
<keyword evidence="5 15" id="KW-0812">Transmembrane</keyword>
<evidence type="ECO:0000256" key="2">
    <source>
        <dbReference type="ARBA" id="ARBA00022448"/>
    </source>
</evidence>
<dbReference type="PRINTS" id="PR00326">
    <property type="entry name" value="GTP1OBG"/>
</dbReference>
<feature type="binding site" evidence="13">
    <location>
        <begin position="44"/>
        <end position="48"/>
    </location>
    <ligand>
        <name>GTP</name>
        <dbReference type="ChEBI" id="CHEBI:37565"/>
        <label>1</label>
    </ligand>
</feature>
<keyword evidence="6 13" id="KW-0547">Nucleotide-binding</keyword>
<dbReference type="AlphaFoldDB" id="A0A514CFI3"/>
<keyword evidence="8 15" id="KW-0408">Iron</keyword>
<comment type="subcellular location">
    <subcellularLocation>
        <location evidence="15">Cell inner membrane</location>
        <topology evidence="15">Multi-pass membrane protein</topology>
    </subcellularLocation>
    <subcellularLocation>
        <location evidence="1">Cell membrane</location>
        <topology evidence="1">Multi-pass membrane protein</topology>
    </subcellularLocation>
</comment>
<keyword evidence="3" id="KW-1003">Cell membrane</keyword>
<evidence type="ECO:0000313" key="17">
    <source>
        <dbReference type="EMBL" id="QDH78579.1"/>
    </source>
</evidence>
<evidence type="ECO:0000256" key="6">
    <source>
        <dbReference type="ARBA" id="ARBA00022741"/>
    </source>
</evidence>
<dbReference type="PROSITE" id="PS51711">
    <property type="entry name" value="G_FEOB"/>
    <property type="match status" value="1"/>
</dbReference>
<evidence type="ECO:0000256" key="4">
    <source>
        <dbReference type="ARBA" id="ARBA00022496"/>
    </source>
</evidence>
<name>A0A514CFI3_9BACT</name>
<dbReference type="InterPro" id="IPR030389">
    <property type="entry name" value="G_FEOB_dom"/>
</dbReference>
<evidence type="ECO:0000256" key="14">
    <source>
        <dbReference type="PIRSR" id="PIRSR603373-2"/>
    </source>
</evidence>
<sequence length="710" mass="78505">MPEVLTPEKLSTFTVSLIGNPNVGKTTIFNRLTGLRQKVGNYPGVTVDKRYASLKMGDQNATIIDLPGTYSIYPNSEDEVIVHRVLNGLDKTSKPDFVLAVVDMSSMERGLFLVTQIMDLGLPMAVVLNMSDTAEEQGIKVKAHQLYKALGVPVIQTNARSNKGINGITDLISQQMFEKPVPFLDTDQLLPGDLSAKICERFSLENSYQAYQLIRFHDKEPILSQEDNEWLGREVGEADFDIKSIQLKETQDRYAAIQQVLEMVVEKTDIKKKRLTDKLDKVFLHKIGGYAIFLGILLLIFQAVFAWSAVPMDLIDGFFASLSASVSGLLPEGVLTDLITEGIIPGIGGIVIFIPQIALLFAFLGILEDTGYMSRVVFLMDRIMRPFGLNGKSVVPLISGIACAIPGIMASRNIGNWKDRLITIMVTPLMSCSARLPVYVILIGIAVPATNIGPFNLQALVMLGMYLLGVVAVLVTAWILKLVLQFNERSYLMVEMPLFRLPRWKDVVITMYSKSKTFVFEAGKVILAISIVLWVLATYGPSSAREEAMAAVEVPADGAAEEAMLEYQHNLESAELESSYIGIAGRFIEPAIRPLGYDWKIGIALITSFAAREVFVSTMATLYSVGSEVEDELTIQEKLKSEVNPKTGEAVFNLATAISLMVFYAFAMQCMSTLAVVYRETKGWKWPVIQTIYMTALAYVSAFIAYQLFS</sequence>
<dbReference type="CDD" id="cd01879">
    <property type="entry name" value="FeoB"/>
    <property type="match status" value="1"/>
</dbReference>
<keyword evidence="10 13" id="KW-0342">GTP-binding</keyword>
<dbReference type="InterPro" id="IPR011642">
    <property type="entry name" value="Gate_dom"/>
</dbReference>
<proteinExistence type="inferred from homology"/>
<dbReference type="SUPFAM" id="SSF52540">
    <property type="entry name" value="P-loop containing nucleoside triphosphate hydrolases"/>
    <property type="match status" value="1"/>
</dbReference>
<evidence type="ECO:0000256" key="12">
    <source>
        <dbReference type="NCBIfam" id="TIGR00437"/>
    </source>
</evidence>
<feature type="transmembrane region" description="Helical" evidence="15">
    <location>
        <begin position="287"/>
        <end position="308"/>
    </location>
</feature>
<feature type="binding site" evidence="14">
    <location>
        <position position="30"/>
    </location>
    <ligand>
        <name>Mg(2+)</name>
        <dbReference type="ChEBI" id="CHEBI:18420"/>
        <label>2</label>
    </ligand>
</feature>
<feature type="transmembrane region" description="Helical" evidence="15">
    <location>
        <begin position="650"/>
        <end position="678"/>
    </location>
</feature>
<dbReference type="InterPro" id="IPR006073">
    <property type="entry name" value="GTP-bd"/>
</dbReference>
<keyword evidence="9" id="KW-0406">Ion transport</keyword>
<keyword evidence="14" id="KW-0460">Magnesium</keyword>
<dbReference type="Pfam" id="PF07664">
    <property type="entry name" value="FeoB_C"/>
    <property type="match status" value="1"/>
</dbReference>
<evidence type="ECO:0000256" key="8">
    <source>
        <dbReference type="ARBA" id="ARBA00023004"/>
    </source>
</evidence>
<feature type="transmembrane region" description="Helical" evidence="15">
    <location>
        <begin position="421"/>
        <end position="447"/>
    </location>
</feature>
<dbReference type="NCBIfam" id="TIGR00437">
    <property type="entry name" value="feoB"/>
    <property type="match status" value="1"/>
</dbReference>
<evidence type="ECO:0000256" key="5">
    <source>
        <dbReference type="ARBA" id="ARBA00022692"/>
    </source>
</evidence>
<evidence type="ECO:0000256" key="1">
    <source>
        <dbReference type="ARBA" id="ARBA00004651"/>
    </source>
</evidence>
<organism evidence="17 18">
    <name type="scientific">Echinicola soli</name>
    <dbReference type="NCBI Taxonomy" id="2591634"/>
    <lineage>
        <taxon>Bacteria</taxon>
        <taxon>Pseudomonadati</taxon>
        <taxon>Bacteroidota</taxon>
        <taxon>Cytophagia</taxon>
        <taxon>Cytophagales</taxon>
        <taxon>Cyclobacteriaceae</taxon>
        <taxon>Echinicola</taxon>
    </lineage>
</organism>
<dbReference type="OrthoDB" id="9809127at2"/>
<feature type="binding site" evidence="13">
    <location>
        <begin position="19"/>
        <end position="26"/>
    </location>
    <ligand>
        <name>GTP</name>
        <dbReference type="ChEBI" id="CHEBI:37565"/>
        <label>1</label>
    </ligand>
</feature>
<dbReference type="NCBIfam" id="TIGR00231">
    <property type="entry name" value="small_GTP"/>
    <property type="match status" value="1"/>
</dbReference>
<keyword evidence="14" id="KW-0479">Metal-binding</keyword>
<reference evidence="17 18" key="1">
    <citation type="submission" date="2019-06" db="EMBL/GenBank/DDBJ databases">
        <title>Echinicola alkalisoli sp. nov. isolated from saline soil.</title>
        <authorList>
            <person name="Sun J.-Q."/>
            <person name="Xu L."/>
        </authorList>
    </citation>
    <scope>NUCLEOTIDE SEQUENCE [LARGE SCALE GENOMIC DNA]</scope>
    <source>
        <strain evidence="17 18">LN3S3</strain>
    </source>
</reference>
<dbReference type="EMBL" id="CP041253">
    <property type="protein sequence ID" value="QDH78579.1"/>
    <property type="molecule type" value="Genomic_DNA"/>
</dbReference>
<evidence type="ECO:0000256" key="10">
    <source>
        <dbReference type="ARBA" id="ARBA00023134"/>
    </source>
</evidence>
<feature type="transmembrane region" description="Helical" evidence="15">
    <location>
        <begin position="387"/>
        <end position="409"/>
    </location>
</feature>
<feature type="transmembrane region" description="Helical" evidence="15">
    <location>
        <begin position="343"/>
        <end position="367"/>
    </location>
</feature>
<dbReference type="Pfam" id="PF07670">
    <property type="entry name" value="Gate"/>
    <property type="match status" value="2"/>
</dbReference>
<feature type="transmembrane region" description="Helical" evidence="15">
    <location>
        <begin position="459"/>
        <end position="484"/>
    </location>
</feature>
<dbReference type="RefSeq" id="WP_141613835.1">
    <property type="nucleotide sequence ID" value="NZ_CP041253.1"/>
</dbReference>
<feature type="binding site" evidence="14">
    <location>
        <position position="34"/>
    </location>
    <ligand>
        <name>Mg(2+)</name>
        <dbReference type="ChEBI" id="CHEBI:18420"/>
        <label>2</label>
    </ligand>
</feature>
<dbReference type="InterPro" id="IPR050860">
    <property type="entry name" value="FeoB_GTPase"/>
</dbReference>
<dbReference type="PANTHER" id="PTHR43185:SF1">
    <property type="entry name" value="FE(2+) TRANSPORTER FEOB"/>
    <property type="match status" value="1"/>
</dbReference>
<feature type="domain" description="FeoB-type G" evidence="16">
    <location>
        <begin position="12"/>
        <end position="178"/>
    </location>
</feature>
<feature type="binding site" evidence="13">
    <location>
        <begin position="65"/>
        <end position="68"/>
    </location>
    <ligand>
        <name>GTP</name>
        <dbReference type="ChEBI" id="CHEBI:37565"/>
        <label>1</label>
    </ligand>
</feature>
<dbReference type="GO" id="GO:0005525">
    <property type="term" value="F:GTP binding"/>
    <property type="evidence" value="ECO:0007669"/>
    <property type="project" value="UniProtKB-KW"/>
</dbReference>
<dbReference type="Gene3D" id="3.40.50.300">
    <property type="entry name" value="P-loop containing nucleotide triphosphate hydrolases"/>
    <property type="match status" value="1"/>
</dbReference>
<feature type="transmembrane region" description="Helical" evidence="15">
    <location>
        <begin position="690"/>
        <end position="709"/>
    </location>
</feature>
<dbReference type="PANTHER" id="PTHR43185">
    <property type="entry name" value="FERROUS IRON TRANSPORT PROTEIN B"/>
    <property type="match status" value="1"/>
</dbReference>
<dbReference type="GO" id="GO:0005886">
    <property type="term" value="C:plasma membrane"/>
    <property type="evidence" value="ECO:0007669"/>
    <property type="project" value="UniProtKB-SubCell"/>
</dbReference>
<dbReference type="GO" id="GO:0046872">
    <property type="term" value="F:metal ion binding"/>
    <property type="evidence" value="ECO:0007669"/>
    <property type="project" value="UniProtKB-KW"/>
</dbReference>
<comment type="similarity">
    <text evidence="15">Belongs to the TRAFAC class TrmE-Era-EngA-EngB-Septin-like GTPase superfamily. FeoB GTPase (TC 9.A.8) family.</text>
</comment>
<gene>
    <name evidence="17" type="primary">feoB</name>
    <name evidence="17" type="ORF">FKX85_05850</name>
</gene>
<keyword evidence="7 15" id="KW-1133">Transmembrane helix</keyword>
<evidence type="ECO:0000259" key="16">
    <source>
        <dbReference type="PROSITE" id="PS51711"/>
    </source>
</evidence>
<dbReference type="Pfam" id="PF02421">
    <property type="entry name" value="FeoB_N"/>
    <property type="match status" value="1"/>
</dbReference>
<evidence type="ECO:0000256" key="3">
    <source>
        <dbReference type="ARBA" id="ARBA00022475"/>
    </source>
</evidence>
<dbReference type="KEGG" id="echi:FKX85_05850"/>
<feature type="binding site" evidence="13">
    <location>
        <begin position="129"/>
        <end position="132"/>
    </location>
    <ligand>
        <name>GTP</name>
        <dbReference type="ChEBI" id="CHEBI:37565"/>
        <label>1</label>
    </ligand>
</feature>
<keyword evidence="4 15" id="KW-0410">Iron transport</keyword>
<feature type="transmembrane region" description="Helical" evidence="15">
    <location>
        <begin position="518"/>
        <end position="537"/>
    </location>
</feature>
<keyword evidence="11 15" id="KW-0472">Membrane</keyword>
<feature type="binding site" evidence="14">
    <location>
        <position position="33"/>
    </location>
    <ligand>
        <name>Mg(2+)</name>
        <dbReference type="ChEBI" id="CHEBI:18420"/>
        <label>2</label>
    </ligand>
</feature>
<dbReference type="InterPro" id="IPR011640">
    <property type="entry name" value="Fe2_transport_prot_B_C"/>
</dbReference>
<evidence type="ECO:0000256" key="7">
    <source>
        <dbReference type="ARBA" id="ARBA00022989"/>
    </source>
</evidence>
<keyword evidence="2 15" id="KW-0813">Transport</keyword>
<dbReference type="Proteomes" id="UP000316614">
    <property type="component" value="Chromosome"/>
</dbReference>
<dbReference type="InterPro" id="IPR003373">
    <property type="entry name" value="Fe2_transport_prot-B"/>
</dbReference>
<dbReference type="InterPro" id="IPR005225">
    <property type="entry name" value="Small_GTP-bd"/>
</dbReference>
<protein>
    <recommendedName>
        <fullName evidence="12 15">Ferrous iron transport protein B</fullName>
    </recommendedName>
</protein>
<feature type="transmembrane region" description="Helical" evidence="15">
    <location>
        <begin position="314"/>
        <end position="331"/>
    </location>
</feature>
<evidence type="ECO:0000313" key="18">
    <source>
        <dbReference type="Proteomes" id="UP000316614"/>
    </source>
</evidence>